<feature type="region of interest" description="Disordered" evidence="1">
    <location>
        <begin position="169"/>
        <end position="311"/>
    </location>
</feature>
<feature type="compositionally biased region" description="Acidic residues" evidence="1">
    <location>
        <begin position="24"/>
        <end position="42"/>
    </location>
</feature>
<organism evidence="2 3">
    <name type="scientific">Akanthomyces muscarius</name>
    <name type="common">Entomopathogenic fungus</name>
    <name type="synonym">Lecanicillium muscarium</name>
    <dbReference type="NCBI Taxonomy" id="2231603"/>
    <lineage>
        <taxon>Eukaryota</taxon>
        <taxon>Fungi</taxon>
        <taxon>Dikarya</taxon>
        <taxon>Ascomycota</taxon>
        <taxon>Pezizomycotina</taxon>
        <taxon>Sordariomycetes</taxon>
        <taxon>Hypocreomycetidae</taxon>
        <taxon>Hypocreales</taxon>
        <taxon>Cordycipitaceae</taxon>
        <taxon>Akanthomyces</taxon>
    </lineage>
</organism>
<name>A0A9W8UHY5_AKAMU</name>
<dbReference type="EMBL" id="JAJHUN010000011">
    <property type="protein sequence ID" value="KAJ4145665.1"/>
    <property type="molecule type" value="Genomic_DNA"/>
</dbReference>
<gene>
    <name evidence="2" type="ORF">LMH87_004505</name>
</gene>
<feature type="compositionally biased region" description="Basic and acidic residues" evidence="1">
    <location>
        <begin position="277"/>
        <end position="295"/>
    </location>
</feature>
<dbReference type="Pfam" id="PF10309">
    <property type="entry name" value="NCBP3"/>
    <property type="match status" value="1"/>
</dbReference>
<dbReference type="RefSeq" id="XP_056049335.1">
    <property type="nucleotide sequence ID" value="XM_056195735.1"/>
</dbReference>
<reference evidence="2" key="1">
    <citation type="journal article" date="2023" name="Access Microbiol">
        <title>De-novo genome assembly for Akanthomyces muscarius, a biocontrol agent of insect agricultural pests.</title>
        <authorList>
            <person name="Erdos Z."/>
            <person name="Studholme D.J."/>
            <person name="Raymond B."/>
            <person name="Sharma M."/>
        </authorList>
    </citation>
    <scope>NUCLEOTIDE SEQUENCE</scope>
    <source>
        <strain evidence="2">Ve6</strain>
    </source>
</reference>
<dbReference type="GeneID" id="80891664"/>
<dbReference type="PANTHER" id="PTHR16291:SF0">
    <property type="entry name" value="NUCLEAR CAP-BINDING PROTEIN SUBUNIT 3"/>
    <property type="match status" value="1"/>
</dbReference>
<feature type="compositionally biased region" description="Basic and acidic residues" evidence="1">
    <location>
        <begin position="228"/>
        <end position="264"/>
    </location>
</feature>
<accession>A0A9W8UHY5</accession>
<evidence type="ECO:0000256" key="1">
    <source>
        <dbReference type="SAM" id="MobiDB-lite"/>
    </source>
</evidence>
<dbReference type="AlphaFoldDB" id="A0A9W8UHY5"/>
<dbReference type="InterPro" id="IPR019416">
    <property type="entry name" value="NCBP3"/>
</dbReference>
<evidence type="ECO:0000313" key="3">
    <source>
        <dbReference type="Proteomes" id="UP001144673"/>
    </source>
</evidence>
<protein>
    <submittedName>
        <fullName evidence="2">Uncharacterized protein</fullName>
    </submittedName>
</protein>
<dbReference type="PANTHER" id="PTHR16291">
    <property type="entry name" value="NUCLEAR CAP-BINDING PROTEIN SUBUNIT 3"/>
    <property type="match status" value="1"/>
</dbReference>
<evidence type="ECO:0000313" key="2">
    <source>
        <dbReference type="EMBL" id="KAJ4145665.1"/>
    </source>
</evidence>
<dbReference type="GO" id="GO:0005634">
    <property type="term" value="C:nucleus"/>
    <property type="evidence" value="ECO:0007669"/>
    <property type="project" value="TreeGrafter"/>
</dbReference>
<proteinExistence type="predicted"/>
<feature type="region of interest" description="Disordered" evidence="1">
    <location>
        <begin position="1"/>
        <end position="50"/>
    </location>
</feature>
<comment type="caution">
    <text evidence="2">The sequence shown here is derived from an EMBL/GenBank/DDBJ whole genome shotgun (WGS) entry which is preliminary data.</text>
</comment>
<feature type="compositionally biased region" description="Basic and acidic residues" evidence="1">
    <location>
        <begin position="379"/>
        <end position="388"/>
    </location>
</feature>
<dbReference type="Proteomes" id="UP001144673">
    <property type="component" value="Chromosome 2"/>
</dbReference>
<dbReference type="GO" id="GO:0000340">
    <property type="term" value="F:RNA 7-methylguanosine cap binding"/>
    <property type="evidence" value="ECO:0007669"/>
    <property type="project" value="InterPro"/>
</dbReference>
<dbReference type="GO" id="GO:0003729">
    <property type="term" value="F:mRNA binding"/>
    <property type="evidence" value="ECO:0007669"/>
    <property type="project" value="InterPro"/>
</dbReference>
<sequence length="410" mass="44876">MDLDIEMGDAVEGHHDASAAPLPEADDILQPDEVDEPGEIADDEPKPHEDATTIVPTKINIRGVDSLHTDDIKAYAKSHFAPVDRVEWVDDTSANLVFGSDSTARDAIIALSSIAIADATALPAGETLPAKGVEGKPEITLHIRFAVASDKKEMGAALRSRYYLLHPEHDPEERRRRQQDSRSRYRDRDSGYRRGSGRRRRDSDEEVETFEASMYDDAPRQSAKRRSQSGDRRDSYSRENRGKELFADRASRRDRSASPVRDSDGDAAMDSMHGSSRNRDSARTVKQRLRTENGSKELFPSKSGSGSGQLDRLEDAIGSAHLREEDIPKVVSIPGGTKGGIFNIRGAAGQSGQPSGGFSIKGSANARELFPGKLGTDNAGKELFDGSRTKQRQKAQDLFVGYIGHDGYQG</sequence>
<feature type="region of interest" description="Disordered" evidence="1">
    <location>
        <begin position="370"/>
        <end position="390"/>
    </location>
</feature>
<feature type="compositionally biased region" description="Basic and acidic residues" evidence="1">
    <location>
        <begin position="169"/>
        <end position="192"/>
    </location>
</feature>
<keyword evidence="3" id="KW-1185">Reference proteome</keyword>